<keyword evidence="3" id="KW-1185">Reference proteome</keyword>
<reference evidence="3" key="2">
    <citation type="submission" date="2017-12" db="EMBL/GenBank/DDBJ databases">
        <title>Genome sequence of the Bar-tailed Godwit (Limosa lapponica baueri).</title>
        <authorList>
            <person name="Lima N.C.B."/>
            <person name="Parody-Merino A.M."/>
            <person name="Battley P.F."/>
            <person name="Fidler A.E."/>
            <person name="Prosdocimi F."/>
        </authorList>
    </citation>
    <scope>NUCLEOTIDE SEQUENCE [LARGE SCALE GENOMIC DNA]</scope>
</reference>
<organism evidence="2 3">
    <name type="scientific">Limosa lapponica baueri</name>
    <dbReference type="NCBI Taxonomy" id="1758121"/>
    <lineage>
        <taxon>Eukaryota</taxon>
        <taxon>Metazoa</taxon>
        <taxon>Chordata</taxon>
        <taxon>Craniata</taxon>
        <taxon>Vertebrata</taxon>
        <taxon>Euteleostomi</taxon>
        <taxon>Archelosauria</taxon>
        <taxon>Archosauria</taxon>
        <taxon>Dinosauria</taxon>
        <taxon>Saurischia</taxon>
        <taxon>Theropoda</taxon>
        <taxon>Coelurosauria</taxon>
        <taxon>Aves</taxon>
        <taxon>Neognathae</taxon>
        <taxon>Neoaves</taxon>
        <taxon>Charadriiformes</taxon>
        <taxon>Scolopacidae</taxon>
        <taxon>Limosa</taxon>
    </lineage>
</organism>
<protein>
    <submittedName>
        <fullName evidence="2">Uncharacterized protein</fullName>
    </submittedName>
</protein>
<dbReference type="Proteomes" id="UP000233556">
    <property type="component" value="Unassembled WGS sequence"/>
</dbReference>
<name>A0A2I0TY57_LIMLA</name>
<evidence type="ECO:0000313" key="3">
    <source>
        <dbReference type="Proteomes" id="UP000233556"/>
    </source>
</evidence>
<evidence type="ECO:0000313" key="2">
    <source>
        <dbReference type="EMBL" id="PKU38754.1"/>
    </source>
</evidence>
<gene>
    <name evidence="2" type="ORF">llap_10949</name>
</gene>
<accession>A0A2I0TY57</accession>
<feature type="compositionally biased region" description="Gly residues" evidence="1">
    <location>
        <begin position="32"/>
        <end position="51"/>
    </location>
</feature>
<proteinExistence type="predicted"/>
<reference evidence="3" key="1">
    <citation type="submission" date="2017-11" db="EMBL/GenBank/DDBJ databases">
        <authorList>
            <person name="Lima N.C."/>
            <person name="Parody-Merino A.M."/>
            <person name="Battley P.F."/>
            <person name="Fidler A.E."/>
            <person name="Prosdocimi F."/>
        </authorList>
    </citation>
    <scope>NUCLEOTIDE SEQUENCE [LARGE SCALE GENOMIC DNA]</scope>
</reference>
<evidence type="ECO:0000256" key="1">
    <source>
        <dbReference type="SAM" id="MobiDB-lite"/>
    </source>
</evidence>
<dbReference type="AlphaFoldDB" id="A0A2I0TY57"/>
<dbReference type="EMBL" id="KZ506664">
    <property type="protein sequence ID" value="PKU38754.1"/>
    <property type="molecule type" value="Genomic_DNA"/>
</dbReference>
<feature type="region of interest" description="Disordered" evidence="1">
    <location>
        <begin position="1"/>
        <end position="53"/>
    </location>
</feature>
<sequence>MGDMQLERSMALEPPEGPGSPLALPWADGHEVGGGGALGAAEGGWRPGGTHGANSRELRWIKTCLLTPFSKERSPWLQGS</sequence>